<dbReference type="GO" id="GO:0015889">
    <property type="term" value="P:cobalamin transport"/>
    <property type="evidence" value="ECO:0007669"/>
    <property type="project" value="TreeGrafter"/>
</dbReference>
<dbReference type="PANTHER" id="PTHR10559">
    <property type="entry name" value="TRANSCOBALAMIN-1/GASTRIC INTRINSIC FACTOR"/>
    <property type="match status" value="1"/>
</dbReference>
<protein>
    <submittedName>
        <fullName evidence="9">DUF4430 domain-containing protein</fullName>
    </submittedName>
</protein>
<keyword evidence="5" id="KW-0572">Peptidoglycan-anchor</keyword>
<evidence type="ECO:0000313" key="9">
    <source>
        <dbReference type="EMBL" id="TYR73467.1"/>
    </source>
</evidence>
<sequence length="695" mass="74519">MNGNLLCTHISWRRGVFFLRKYHIRGEFSMNKGIMQRLTVLFAVLMLIVGNLAFVLPAGNAAALDNAVTIKAIDENGEVVLPLMAVEIEEGETAYDVLQEAGEKNDAEIEAAMGEYGAFITSIGGASPTGDAYWSFNINGIGAEVGASSHKAANGDHYLFAITEWPSPSVTAKVSVIGKDGAEMISEESVELMQGASAYGALIQAAAKHDLSVEATIDNTFFTYINNLGNTELGANDYWSAGVNGSDLNSSIVDYTIQPDDHVQLTLHTYEPPSDPDPEEPGEPEEPADPEPTEPAEEADPITDQVINENIANILSYIKTTDVSVTYGNEWWVWGLANANEEIPASYVTSVKDRVKSVEGNFRNIYDLEKVIMGLSAAGKGASSIEGYDLVDALVSHASLENPVINMNIYALLAVDSGQYETPEGFREEHVEAILELELDGGGWSFVGSAPSPDITGMALAALAPYEEQAEVKAAMDRAVTYLSEAQGETGGYNIDSNGGDASESISQVIIGLASAGVDPSGEAFTKEGGNLLQHLLKFKQADGGFSHLQDDEASSSMSTQQALLALAAYQNFVNGSGLVYQFDLESGETPEDPEQPETEQPGEADPEQPAETEQPNESDPEQTEQPSDQDDNEEVQPEQSKNDESAAKTTPVKKKAGEKLPETGTNTMAIMIAGLGLLLIGFILFYLNRKRKTA</sequence>
<dbReference type="Pfam" id="PF00746">
    <property type="entry name" value="Gram_pos_anchor"/>
    <property type="match status" value="1"/>
</dbReference>
<name>A0A5D4K7T8_9BACI</name>
<feature type="transmembrane region" description="Helical" evidence="7">
    <location>
        <begin position="669"/>
        <end position="688"/>
    </location>
</feature>
<dbReference type="Pfam" id="PF14478">
    <property type="entry name" value="DUF4430"/>
    <property type="match status" value="1"/>
</dbReference>
<dbReference type="InterPro" id="IPR051588">
    <property type="entry name" value="Cobalamin_Transport"/>
</dbReference>
<evidence type="ECO:0000256" key="2">
    <source>
        <dbReference type="ARBA" id="ARBA00022512"/>
    </source>
</evidence>
<comment type="subcellular location">
    <subcellularLocation>
        <location evidence="1">Secreted</location>
        <location evidence="1">Cell wall</location>
        <topology evidence="1">Peptidoglycan-anchor</topology>
    </subcellularLocation>
</comment>
<evidence type="ECO:0000256" key="7">
    <source>
        <dbReference type="SAM" id="Phobius"/>
    </source>
</evidence>
<evidence type="ECO:0000256" key="1">
    <source>
        <dbReference type="ARBA" id="ARBA00004168"/>
    </source>
</evidence>
<dbReference type="Gene3D" id="2.170.130.30">
    <property type="match status" value="2"/>
</dbReference>
<keyword evidence="3" id="KW-0964">Secreted</keyword>
<reference evidence="9 10" key="1">
    <citation type="submission" date="2019-08" db="EMBL/GenBank/DDBJ databases">
        <title>Bacillus genomes from the desert of Cuatro Cienegas, Coahuila.</title>
        <authorList>
            <person name="Olmedo-Alvarez G."/>
        </authorList>
    </citation>
    <scope>NUCLEOTIDE SEQUENCE [LARGE SCALE GENOMIC DNA]</scope>
    <source>
        <strain evidence="9 10">CH40_1T</strain>
    </source>
</reference>
<feature type="compositionally biased region" description="Acidic residues" evidence="6">
    <location>
        <begin position="274"/>
        <end position="298"/>
    </location>
</feature>
<evidence type="ECO:0000256" key="3">
    <source>
        <dbReference type="ARBA" id="ARBA00022525"/>
    </source>
</evidence>
<keyword evidence="7" id="KW-0812">Transmembrane</keyword>
<comment type="caution">
    <text evidence="9">The sequence shown here is derived from an EMBL/GenBank/DDBJ whole genome shotgun (WGS) entry which is preliminary data.</text>
</comment>
<dbReference type="AlphaFoldDB" id="A0A5D4K7T8"/>
<dbReference type="GO" id="GO:0031419">
    <property type="term" value="F:cobalamin binding"/>
    <property type="evidence" value="ECO:0007669"/>
    <property type="project" value="TreeGrafter"/>
</dbReference>
<dbReference type="EMBL" id="VTEH01000018">
    <property type="protein sequence ID" value="TYR73467.1"/>
    <property type="molecule type" value="Genomic_DNA"/>
</dbReference>
<evidence type="ECO:0000313" key="10">
    <source>
        <dbReference type="Proteomes" id="UP000323317"/>
    </source>
</evidence>
<dbReference type="InterPro" id="IPR008930">
    <property type="entry name" value="Terpenoid_cyclase/PrenylTrfase"/>
</dbReference>
<organism evidence="9 10">
    <name type="scientific">Rossellomorea vietnamensis</name>
    <dbReference type="NCBI Taxonomy" id="218284"/>
    <lineage>
        <taxon>Bacteria</taxon>
        <taxon>Bacillati</taxon>
        <taxon>Bacillota</taxon>
        <taxon>Bacilli</taxon>
        <taxon>Bacillales</taxon>
        <taxon>Bacillaceae</taxon>
        <taxon>Rossellomorea</taxon>
    </lineage>
</organism>
<evidence type="ECO:0000256" key="6">
    <source>
        <dbReference type="SAM" id="MobiDB-lite"/>
    </source>
</evidence>
<dbReference type="NCBIfam" id="TIGR01167">
    <property type="entry name" value="LPXTG_anchor"/>
    <property type="match status" value="1"/>
</dbReference>
<dbReference type="Gene3D" id="1.50.10.20">
    <property type="match status" value="1"/>
</dbReference>
<keyword evidence="7" id="KW-1133">Transmembrane helix</keyword>
<dbReference type="GO" id="GO:0005615">
    <property type="term" value="C:extracellular space"/>
    <property type="evidence" value="ECO:0007669"/>
    <property type="project" value="TreeGrafter"/>
</dbReference>
<keyword evidence="2" id="KW-0134">Cell wall</keyword>
<dbReference type="InterPro" id="IPR027954">
    <property type="entry name" value="Transcobalamin-like_C"/>
</dbReference>
<dbReference type="PROSITE" id="PS50847">
    <property type="entry name" value="GRAM_POS_ANCHORING"/>
    <property type="match status" value="1"/>
</dbReference>
<gene>
    <name evidence="9" type="ORF">FZC79_18675</name>
</gene>
<feature type="domain" description="Gram-positive cocci surface proteins LPxTG" evidence="8">
    <location>
        <begin position="661"/>
        <end position="695"/>
    </location>
</feature>
<accession>A0A5D4K7T8</accession>
<feature type="region of interest" description="Disordered" evidence="6">
    <location>
        <begin position="587"/>
        <end position="661"/>
    </location>
</feature>
<dbReference type="SUPFAM" id="SSF48239">
    <property type="entry name" value="Terpenoid cyclases/Protein prenyltransferases"/>
    <property type="match status" value="1"/>
</dbReference>
<dbReference type="InterPro" id="IPR019931">
    <property type="entry name" value="LPXTG_anchor"/>
</dbReference>
<evidence type="ECO:0000256" key="5">
    <source>
        <dbReference type="ARBA" id="ARBA00023088"/>
    </source>
</evidence>
<evidence type="ECO:0000259" key="8">
    <source>
        <dbReference type="PROSITE" id="PS50847"/>
    </source>
</evidence>
<proteinExistence type="predicted"/>
<dbReference type="PANTHER" id="PTHR10559:SF18">
    <property type="entry name" value="TRANSCOBALAMIN II"/>
    <property type="match status" value="1"/>
</dbReference>
<keyword evidence="7" id="KW-0472">Membrane</keyword>
<evidence type="ECO:0000256" key="4">
    <source>
        <dbReference type="ARBA" id="ARBA00022729"/>
    </source>
</evidence>
<feature type="compositionally biased region" description="Acidic residues" evidence="6">
    <location>
        <begin position="587"/>
        <end position="637"/>
    </location>
</feature>
<feature type="region of interest" description="Disordered" evidence="6">
    <location>
        <begin position="267"/>
        <end position="298"/>
    </location>
</feature>
<feature type="transmembrane region" description="Helical" evidence="7">
    <location>
        <begin position="38"/>
        <end position="56"/>
    </location>
</feature>
<dbReference type="Proteomes" id="UP000323317">
    <property type="component" value="Unassembled WGS sequence"/>
</dbReference>
<keyword evidence="4" id="KW-0732">Signal</keyword>